<protein>
    <submittedName>
        <fullName evidence="1">Uncharacterized protein</fullName>
    </submittedName>
</protein>
<sequence>MSVDVLLAHRGKGEALVFRRRVEFRKAIQSDSKMDALRKKYKPINDLKELRRLNGAATAGAGRDGDSKGKDGLNGLVDPSGFRRPAT</sequence>
<comment type="caution">
    <text evidence="1">The sequence shown here is derived from an EMBL/GenBank/DDBJ whole genome shotgun (WGS) entry which is preliminary data.</text>
</comment>
<proteinExistence type="predicted"/>
<organism evidence="1 2">
    <name type="scientific">Spiromyces aspiralis</name>
    <dbReference type="NCBI Taxonomy" id="68401"/>
    <lineage>
        <taxon>Eukaryota</taxon>
        <taxon>Fungi</taxon>
        <taxon>Fungi incertae sedis</taxon>
        <taxon>Zoopagomycota</taxon>
        <taxon>Kickxellomycotina</taxon>
        <taxon>Kickxellomycetes</taxon>
        <taxon>Kickxellales</taxon>
        <taxon>Kickxellaceae</taxon>
        <taxon>Spiromyces</taxon>
    </lineage>
</organism>
<name>A0ACC1HUA9_9FUNG</name>
<keyword evidence="2" id="KW-1185">Reference proteome</keyword>
<accession>A0ACC1HUA9</accession>
<dbReference type="Proteomes" id="UP001145114">
    <property type="component" value="Unassembled WGS sequence"/>
</dbReference>
<feature type="non-terminal residue" evidence="1">
    <location>
        <position position="87"/>
    </location>
</feature>
<reference evidence="1" key="1">
    <citation type="submission" date="2022-06" db="EMBL/GenBank/DDBJ databases">
        <title>Phylogenomic reconstructions and comparative analyses of Kickxellomycotina fungi.</title>
        <authorList>
            <person name="Reynolds N.K."/>
            <person name="Stajich J.E."/>
            <person name="Barry K."/>
            <person name="Grigoriev I.V."/>
            <person name="Crous P."/>
            <person name="Smith M.E."/>
        </authorList>
    </citation>
    <scope>NUCLEOTIDE SEQUENCE</scope>
    <source>
        <strain evidence="1">RSA 2271</strain>
    </source>
</reference>
<evidence type="ECO:0000313" key="1">
    <source>
        <dbReference type="EMBL" id="KAJ1678683.1"/>
    </source>
</evidence>
<dbReference type="EMBL" id="JAMZIH010000942">
    <property type="protein sequence ID" value="KAJ1678683.1"/>
    <property type="molecule type" value="Genomic_DNA"/>
</dbReference>
<gene>
    <name evidence="1" type="ORF">EV182_003554</name>
</gene>
<evidence type="ECO:0000313" key="2">
    <source>
        <dbReference type="Proteomes" id="UP001145114"/>
    </source>
</evidence>